<accession>A0ABW5IVB1</accession>
<organism evidence="2 3">
    <name type="scientific">Salinimicrobium flavum</name>
    <dbReference type="NCBI Taxonomy" id="1737065"/>
    <lineage>
        <taxon>Bacteria</taxon>
        <taxon>Pseudomonadati</taxon>
        <taxon>Bacteroidota</taxon>
        <taxon>Flavobacteriia</taxon>
        <taxon>Flavobacteriales</taxon>
        <taxon>Flavobacteriaceae</taxon>
        <taxon>Salinimicrobium</taxon>
    </lineage>
</organism>
<evidence type="ECO:0000313" key="3">
    <source>
        <dbReference type="Proteomes" id="UP001597468"/>
    </source>
</evidence>
<dbReference type="SUPFAM" id="SSF49464">
    <property type="entry name" value="Carboxypeptidase regulatory domain-like"/>
    <property type="match status" value="1"/>
</dbReference>
<proteinExistence type="predicted"/>
<comment type="caution">
    <text evidence="2">The sequence shown here is derived from an EMBL/GenBank/DDBJ whole genome shotgun (WGS) entry which is preliminary data.</text>
</comment>
<feature type="compositionally biased region" description="Basic and acidic residues" evidence="1">
    <location>
        <begin position="256"/>
        <end position="279"/>
    </location>
</feature>
<dbReference type="RefSeq" id="WP_380750126.1">
    <property type="nucleotide sequence ID" value="NZ_JBHULT010000006.1"/>
</dbReference>
<dbReference type="Proteomes" id="UP001597468">
    <property type="component" value="Unassembled WGS sequence"/>
</dbReference>
<dbReference type="EMBL" id="JBHULT010000006">
    <property type="protein sequence ID" value="MFD2517619.1"/>
    <property type="molecule type" value="Genomic_DNA"/>
</dbReference>
<evidence type="ECO:0000313" key="2">
    <source>
        <dbReference type="EMBL" id="MFD2517619.1"/>
    </source>
</evidence>
<dbReference type="Gene3D" id="2.60.40.1120">
    <property type="entry name" value="Carboxypeptidase-like, regulatory domain"/>
    <property type="match status" value="1"/>
</dbReference>
<dbReference type="Pfam" id="PF13715">
    <property type="entry name" value="CarbopepD_reg_2"/>
    <property type="match status" value="1"/>
</dbReference>
<feature type="region of interest" description="Disordered" evidence="1">
    <location>
        <begin position="252"/>
        <end position="280"/>
    </location>
</feature>
<keyword evidence="3" id="KW-1185">Reference proteome</keyword>
<protein>
    <submittedName>
        <fullName evidence="2">Carboxypeptidase-like regulatory domain-containing protein</fullName>
    </submittedName>
</protein>
<name>A0ABW5IVB1_9FLAO</name>
<evidence type="ECO:0000256" key="1">
    <source>
        <dbReference type="SAM" id="MobiDB-lite"/>
    </source>
</evidence>
<dbReference type="Gene3D" id="2.50.20.10">
    <property type="entry name" value="Lipoprotein localisation LolA/LolB/LppX"/>
    <property type="match status" value="1"/>
</dbReference>
<gene>
    <name evidence="2" type="ORF">ACFSTG_06915</name>
</gene>
<reference evidence="3" key="1">
    <citation type="journal article" date="2019" name="Int. J. Syst. Evol. Microbiol.">
        <title>The Global Catalogue of Microorganisms (GCM) 10K type strain sequencing project: providing services to taxonomists for standard genome sequencing and annotation.</title>
        <authorList>
            <consortium name="The Broad Institute Genomics Platform"/>
            <consortium name="The Broad Institute Genome Sequencing Center for Infectious Disease"/>
            <person name="Wu L."/>
            <person name="Ma J."/>
        </authorList>
    </citation>
    <scope>NUCLEOTIDE SEQUENCE [LARGE SCALE GENOMIC DNA]</scope>
    <source>
        <strain evidence="3">KCTC 42585</strain>
    </source>
</reference>
<sequence>MRFLMLLAFFIFGIYAVNAQEVRGQVLDSGNKQPIPYASVLFGENRGVVTNEEGVFSFTAENPPSSLKISSMGYETVELKPEEIINGTVYLKPASIELREVYLSNKNLSPKEIIAKVKEEIDNNYDLDLSKKRVFYRESNTSYVKKFDLEVDKSTIEGIDQNLMDQISQKIPKVSDSYKEVLADLYGNYDSQKLEIIKAANLYDPQSTRSLEELTDQLEMHFKQSLKEKSYLKIRSGIIGVKVDSKELQEGLAESSAEKKEKTPAEKEEEHAKDQENLQKRTTKKINSLLGSMFWKEDITFNLFEKSNKYNFSLDGYAWLDNSTVYVLSFEPKRGADYKGKIYVNTLDYGVHRLEFSNVKPLKKFKLFGISTADDVHRGKMIFVKDVNNKYTLNYLEQERGESFGLDRPLTIIEKNKHVKGRRKQNELDLDLRLNMSQVEKVQLVVYENQPLDNAAFQAMTASGNFQYETFRVYNPNFWQGNNIMEPNAAIKKFTSLQPDEPEEGAQK</sequence>
<dbReference type="InterPro" id="IPR008969">
    <property type="entry name" value="CarboxyPept-like_regulatory"/>
</dbReference>